<evidence type="ECO:0000313" key="2">
    <source>
        <dbReference type="EMBL" id="KOM50349.1"/>
    </source>
</evidence>
<gene>
    <name evidence="2" type="ORF">LR48_Vigan08g117600</name>
</gene>
<dbReference type="GO" id="GO:0005654">
    <property type="term" value="C:nucleoplasm"/>
    <property type="evidence" value="ECO:0007669"/>
    <property type="project" value="TreeGrafter"/>
</dbReference>
<organism evidence="2 3">
    <name type="scientific">Phaseolus angularis</name>
    <name type="common">Azuki bean</name>
    <name type="synonym">Vigna angularis</name>
    <dbReference type="NCBI Taxonomy" id="3914"/>
    <lineage>
        <taxon>Eukaryota</taxon>
        <taxon>Viridiplantae</taxon>
        <taxon>Streptophyta</taxon>
        <taxon>Embryophyta</taxon>
        <taxon>Tracheophyta</taxon>
        <taxon>Spermatophyta</taxon>
        <taxon>Magnoliopsida</taxon>
        <taxon>eudicotyledons</taxon>
        <taxon>Gunneridae</taxon>
        <taxon>Pentapetalae</taxon>
        <taxon>rosids</taxon>
        <taxon>fabids</taxon>
        <taxon>Fabales</taxon>
        <taxon>Fabaceae</taxon>
        <taxon>Papilionoideae</taxon>
        <taxon>50 kb inversion clade</taxon>
        <taxon>NPAAA clade</taxon>
        <taxon>indigoferoid/millettioid clade</taxon>
        <taxon>Phaseoleae</taxon>
        <taxon>Vigna</taxon>
    </lineage>
</organism>
<dbReference type="Gene3D" id="3.10.20.90">
    <property type="entry name" value="Phosphatidylinositol 3-kinase Catalytic Subunit, Chain A, domain 1"/>
    <property type="match status" value="1"/>
</dbReference>
<protein>
    <recommendedName>
        <fullName evidence="1">Ubiquitin-like domain-containing protein</fullName>
    </recommendedName>
</protein>
<dbReference type="EMBL" id="CM003378">
    <property type="protein sequence ID" value="KOM50349.1"/>
    <property type="molecule type" value="Genomic_DNA"/>
</dbReference>
<sequence>MKVVVENLTGALFYIEVKNDATFEDLKREIEAQEKLPSDRLIFVLDSGECPIMSKEDENLSLLDSGIQDGSHIYLFFTSVDDDSTDNFRFTSSDLYS</sequence>
<dbReference type="PANTHER" id="PTHR10621:SF61">
    <property type="entry name" value="UBIQUITIN FAMILY PROTEIN"/>
    <property type="match status" value="1"/>
</dbReference>
<dbReference type="OMA" id="DESHIYI"/>
<dbReference type="GO" id="GO:0043161">
    <property type="term" value="P:proteasome-mediated ubiquitin-dependent protein catabolic process"/>
    <property type="evidence" value="ECO:0007669"/>
    <property type="project" value="TreeGrafter"/>
</dbReference>
<dbReference type="SUPFAM" id="SSF54236">
    <property type="entry name" value="Ubiquitin-like"/>
    <property type="match status" value="1"/>
</dbReference>
<reference evidence="3" key="1">
    <citation type="journal article" date="2015" name="Proc. Natl. Acad. Sci. U.S.A.">
        <title>Genome sequencing of adzuki bean (Vigna angularis) provides insight into high starch and low fat accumulation and domestication.</title>
        <authorList>
            <person name="Yang K."/>
            <person name="Tian Z."/>
            <person name="Chen C."/>
            <person name="Luo L."/>
            <person name="Zhao B."/>
            <person name="Wang Z."/>
            <person name="Yu L."/>
            <person name="Li Y."/>
            <person name="Sun Y."/>
            <person name="Li W."/>
            <person name="Chen Y."/>
            <person name="Li Y."/>
            <person name="Zhang Y."/>
            <person name="Ai D."/>
            <person name="Zhao J."/>
            <person name="Shang C."/>
            <person name="Ma Y."/>
            <person name="Wu B."/>
            <person name="Wang M."/>
            <person name="Gao L."/>
            <person name="Sun D."/>
            <person name="Zhang P."/>
            <person name="Guo F."/>
            <person name="Wang W."/>
            <person name="Li Y."/>
            <person name="Wang J."/>
            <person name="Varshney R.K."/>
            <person name="Wang J."/>
            <person name="Ling H.Q."/>
            <person name="Wan P."/>
        </authorList>
    </citation>
    <scope>NUCLEOTIDE SEQUENCE</scope>
    <source>
        <strain evidence="3">cv. Jingnong 6</strain>
    </source>
</reference>
<dbReference type="GO" id="GO:0005829">
    <property type="term" value="C:cytosol"/>
    <property type="evidence" value="ECO:0007669"/>
    <property type="project" value="TreeGrafter"/>
</dbReference>
<dbReference type="InterPro" id="IPR000626">
    <property type="entry name" value="Ubiquitin-like_dom"/>
</dbReference>
<proteinExistence type="predicted"/>
<dbReference type="GO" id="GO:0031593">
    <property type="term" value="F:polyubiquitin modification-dependent protein binding"/>
    <property type="evidence" value="ECO:0007669"/>
    <property type="project" value="TreeGrafter"/>
</dbReference>
<evidence type="ECO:0000313" key="3">
    <source>
        <dbReference type="Proteomes" id="UP000053144"/>
    </source>
</evidence>
<accession>A0A0L9V6P7</accession>
<dbReference type="PROSITE" id="PS50053">
    <property type="entry name" value="UBIQUITIN_2"/>
    <property type="match status" value="1"/>
</dbReference>
<dbReference type="Pfam" id="PF00240">
    <property type="entry name" value="ubiquitin"/>
    <property type="match status" value="1"/>
</dbReference>
<dbReference type="Proteomes" id="UP000053144">
    <property type="component" value="Chromosome 8"/>
</dbReference>
<dbReference type="GO" id="GO:0043130">
    <property type="term" value="F:ubiquitin binding"/>
    <property type="evidence" value="ECO:0007669"/>
    <property type="project" value="TreeGrafter"/>
</dbReference>
<dbReference type="PANTHER" id="PTHR10621">
    <property type="entry name" value="UV EXCISION REPAIR PROTEIN RAD23"/>
    <property type="match status" value="1"/>
</dbReference>
<evidence type="ECO:0000259" key="1">
    <source>
        <dbReference type="PROSITE" id="PS50053"/>
    </source>
</evidence>
<name>A0A0L9V6P7_PHAAN</name>
<dbReference type="AlphaFoldDB" id="A0A0L9V6P7"/>
<feature type="domain" description="Ubiquitin-like" evidence="1">
    <location>
        <begin position="1"/>
        <end position="75"/>
    </location>
</feature>
<dbReference type="GO" id="GO:0070628">
    <property type="term" value="F:proteasome binding"/>
    <property type="evidence" value="ECO:0007669"/>
    <property type="project" value="TreeGrafter"/>
</dbReference>
<dbReference type="InterPro" id="IPR029071">
    <property type="entry name" value="Ubiquitin-like_domsf"/>
</dbReference>
<dbReference type="Gramene" id="KOM50349">
    <property type="protein sequence ID" value="KOM50349"/>
    <property type="gene ID" value="LR48_Vigan08g117600"/>
</dbReference>